<reference evidence="15" key="1">
    <citation type="journal article" date="2019" name="Int. J. Syst. Evol. Microbiol.">
        <title>The Global Catalogue of Microorganisms (GCM) 10K type strain sequencing project: providing services to taxonomists for standard genome sequencing and annotation.</title>
        <authorList>
            <consortium name="The Broad Institute Genomics Platform"/>
            <consortium name="The Broad Institute Genome Sequencing Center for Infectious Disease"/>
            <person name="Wu L."/>
            <person name="Ma J."/>
        </authorList>
    </citation>
    <scope>NUCLEOTIDE SEQUENCE [LARGE SCALE GENOMIC DNA]</scope>
    <source>
        <strain evidence="15">JCM 4524</strain>
    </source>
</reference>
<keyword evidence="7" id="KW-0572">Peptidoglycan-anchor</keyword>
<dbReference type="PROSITE" id="PS51884">
    <property type="entry name" value="CHAPLIN"/>
    <property type="match status" value="2"/>
</dbReference>
<evidence type="ECO:0000256" key="2">
    <source>
        <dbReference type="ARBA" id="ARBA00022512"/>
    </source>
</evidence>
<evidence type="ECO:0000313" key="14">
    <source>
        <dbReference type="EMBL" id="GAA2647108.1"/>
    </source>
</evidence>
<evidence type="ECO:0000313" key="15">
    <source>
        <dbReference type="Proteomes" id="UP001500151"/>
    </source>
</evidence>
<dbReference type="PROSITE" id="PS50847">
    <property type="entry name" value="GRAM_POS_ANCHORING"/>
    <property type="match status" value="1"/>
</dbReference>
<keyword evidence="10" id="KW-0812">Transmembrane</keyword>
<feature type="compositionally biased region" description="Polar residues" evidence="9">
    <location>
        <begin position="191"/>
        <end position="200"/>
    </location>
</feature>
<feature type="domain" description="Gram-positive cocci surface proteins LPxTG" evidence="12">
    <location>
        <begin position="209"/>
        <end position="243"/>
    </location>
</feature>
<evidence type="ECO:0000256" key="10">
    <source>
        <dbReference type="SAM" id="Phobius"/>
    </source>
</evidence>
<evidence type="ECO:0000256" key="4">
    <source>
        <dbReference type="ARBA" id="ARBA00022729"/>
    </source>
</evidence>
<dbReference type="Pfam" id="PF03777">
    <property type="entry name" value="ChpA-C"/>
    <property type="match status" value="2"/>
</dbReference>
<organism evidence="14 15">
    <name type="scientific">Streptomyces vastus</name>
    <dbReference type="NCBI Taxonomy" id="285451"/>
    <lineage>
        <taxon>Bacteria</taxon>
        <taxon>Bacillati</taxon>
        <taxon>Actinomycetota</taxon>
        <taxon>Actinomycetes</taxon>
        <taxon>Kitasatosporales</taxon>
        <taxon>Streptomycetaceae</taxon>
        <taxon>Streptomyces</taxon>
    </lineage>
</organism>
<keyword evidence="10" id="KW-1133">Transmembrane helix</keyword>
<sequence>MRQVTRKGLMTVAAATGVLAVTGGYAHADSAADGSASDSSGVLSGNSVQAPIDVQANVCGNTVNVVGLLNPAVGNSCANEGGGSGNFSGGNSSGGGSQADGHTSDSSGIGSGNHVQVPVDVPVNVCGNGVNVGGIGNEAAGNDCANTGGDHETSPPGHGEQTPPGNPGDQEQPGTPQQPPSADEEQAGASKPNNPDTQAVAQPKGSAQLAATGSDLPIGLALPVGAGALLMGAVLYRKARAAA</sequence>
<evidence type="ECO:0000256" key="6">
    <source>
        <dbReference type="ARBA" id="ARBA00023087"/>
    </source>
</evidence>
<evidence type="ECO:0000256" key="1">
    <source>
        <dbReference type="ARBA" id="ARBA00004191"/>
    </source>
</evidence>
<feature type="domain" description="Chaplin" evidence="13">
    <location>
        <begin position="106"/>
        <end position="146"/>
    </location>
</feature>
<name>A0ABP6DK31_9ACTN</name>
<comment type="subcellular location">
    <subcellularLocation>
        <location evidence="1">Secreted</location>
        <location evidence="1">Cell wall</location>
    </subcellularLocation>
</comment>
<feature type="signal peptide" evidence="11">
    <location>
        <begin position="1"/>
        <end position="28"/>
    </location>
</feature>
<evidence type="ECO:0000259" key="12">
    <source>
        <dbReference type="PROSITE" id="PS50847"/>
    </source>
</evidence>
<keyword evidence="10" id="KW-0472">Membrane</keyword>
<proteinExistence type="predicted"/>
<accession>A0ABP6DK31</accession>
<feature type="chain" id="PRO_5047318886" evidence="11">
    <location>
        <begin position="29"/>
        <end position="243"/>
    </location>
</feature>
<keyword evidence="5" id="KW-0130">Cell adhesion</keyword>
<feature type="region of interest" description="Disordered" evidence="9">
    <location>
        <begin position="88"/>
        <end position="116"/>
    </location>
</feature>
<feature type="domain" description="Chaplin" evidence="13">
    <location>
        <begin position="39"/>
        <end position="79"/>
    </location>
</feature>
<dbReference type="InterPro" id="IPR019931">
    <property type="entry name" value="LPXTG_anchor"/>
</dbReference>
<protein>
    <submittedName>
        <fullName evidence="14">LAXTG-anchored chaplin ChpC</fullName>
    </submittedName>
</protein>
<keyword evidence="4 11" id="KW-0732">Signal</keyword>
<evidence type="ECO:0000256" key="11">
    <source>
        <dbReference type="SAM" id="SignalP"/>
    </source>
</evidence>
<gene>
    <name evidence="14" type="primary">chpC</name>
    <name evidence="14" type="ORF">GCM10010307_53160</name>
</gene>
<evidence type="ECO:0000259" key="13">
    <source>
        <dbReference type="PROSITE" id="PS51884"/>
    </source>
</evidence>
<feature type="region of interest" description="Disordered" evidence="9">
    <location>
        <begin position="141"/>
        <end position="208"/>
    </location>
</feature>
<evidence type="ECO:0000256" key="3">
    <source>
        <dbReference type="ARBA" id="ARBA00022525"/>
    </source>
</evidence>
<comment type="caution">
    <text evidence="14">The sequence shown here is derived from an EMBL/GenBank/DDBJ whole genome shotgun (WGS) entry which is preliminary data.</text>
</comment>
<dbReference type="RefSeq" id="WP_344393450.1">
    <property type="nucleotide sequence ID" value="NZ_BAAASJ010000072.1"/>
</dbReference>
<keyword evidence="3" id="KW-0964">Secreted</keyword>
<evidence type="ECO:0000256" key="5">
    <source>
        <dbReference type="ARBA" id="ARBA00022889"/>
    </source>
</evidence>
<evidence type="ECO:0000256" key="7">
    <source>
        <dbReference type="ARBA" id="ARBA00023088"/>
    </source>
</evidence>
<dbReference type="Proteomes" id="UP001500151">
    <property type="component" value="Unassembled WGS sequence"/>
</dbReference>
<evidence type="ECO:0000256" key="9">
    <source>
        <dbReference type="SAM" id="MobiDB-lite"/>
    </source>
</evidence>
<evidence type="ECO:0000256" key="8">
    <source>
        <dbReference type="PROSITE-ProRule" id="PRU01232"/>
    </source>
</evidence>
<feature type="transmembrane region" description="Helical" evidence="10">
    <location>
        <begin position="216"/>
        <end position="236"/>
    </location>
</feature>
<keyword evidence="2" id="KW-0134">Cell wall</keyword>
<keyword evidence="6 8" id="KW-0034">Amyloid</keyword>
<dbReference type="InterPro" id="IPR005528">
    <property type="entry name" value="ChpA-H"/>
</dbReference>
<dbReference type="EMBL" id="BAAASJ010000072">
    <property type="protein sequence ID" value="GAA2647108.1"/>
    <property type="molecule type" value="Genomic_DNA"/>
</dbReference>
<keyword evidence="15" id="KW-1185">Reference proteome</keyword>
<feature type="compositionally biased region" description="Gly residues" evidence="9">
    <location>
        <begin position="88"/>
        <end position="98"/>
    </location>
</feature>